<dbReference type="EC" id="3.2.1.26" evidence="2"/>
<protein>
    <recommendedName>
        <fullName evidence="2">beta-fructofuranosidase</fullName>
        <ecNumber evidence="2">3.2.1.26</ecNumber>
    </recommendedName>
</protein>
<accession>L1MNF4</accession>
<dbReference type="Pfam" id="PF00251">
    <property type="entry name" value="Glyco_hydro_32N"/>
    <property type="match status" value="1"/>
</dbReference>
<evidence type="ECO:0000256" key="4">
    <source>
        <dbReference type="ARBA" id="ARBA00023295"/>
    </source>
</evidence>
<sequence length="467" mass="50479">MSSHRPELHITAQHGVLEAPAGALFTGEQWHVFHQYRSQPDVKKNNWGHVVSADTPFNWAHRDDVLSAEAPEVQVRAGSVVAPRCGDEAELFFTSVTDEGPSIHRALLTNLSGPQSDVRREGSVVDAPVLGIDKLQDFRSPCVVPGWADEDDRSEGHGGWLMLAVAGPMSAPELVMLSSHDQQSWTLDGPLAFHGDSGLAHHPILVSPRIIRLRDEVDSHVYDVLIVTVEADGVDLSGYLVGTLRGCDFWVKTPFTQMDFGHDFTRPRNTNTVRGVTYGNNERYDAALIFGLMNGVGRLDNPATHESLRAEGWANCLSLPRLTTLQGGLLFQTPTPGLTSAIPHTAHARMWSGLIDAQEGSVTVTLLDNATGRIAATITHSGHHLQLDRSMNPLHAEDSPAEAYLISADTDSLTIIVDGSTVEVFADGGVIAMASRVYFEGICGGFDVTAEGGASILRYFEVAGEDV</sequence>
<evidence type="ECO:0000256" key="1">
    <source>
        <dbReference type="ARBA" id="ARBA00009902"/>
    </source>
</evidence>
<comment type="similarity">
    <text evidence="1 5">Belongs to the glycosyl hydrolase 32 family.</text>
</comment>
<dbReference type="SUPFAM" id="SSF75005">
    <property type="entry name" value="Arabinanase/levansucrase/invertase"/>
    <property type="match status" value="1"/>
</dbReference>
<dbReference type="InterPro" id="IPR013189">
    <property type="entry name" value="Glyco_hydro_32_C"/>
</dbReference>
<dbReference type="GO" id="GO:0004564">
    <property type="term" value="F:beta-fructofuranosidase activity"/>
    <property type="evidence" value="ECO:0007669"/>
    <property type="project" value="UniProtKB-EC"/>
</dbReference>
<evidence type="ECO:0000259" key="6">
    <source>
        <dbReference type="Pfam" id="PF00251"/>
    </source>
</evidence>
<feature type="domain" description="Glycosyl hydrolase family 32 N-terminal" evidence="6">
    <location>
        <begin position="9"/>
        <end position="334"/>
    </location>
</feature>
<name>L1MNF4_9CORY</name>
<evidence type="ECO:0000256" key="5">
    <source>
        <dbReference type="RuleBase" id="RU362110"/>
    </source>
</evidence>
<proteinExistence type="inferred from homology"/>
<organism evidence="8 9">
    <name type="scientific">Corynebacterium durum F0235</name>
    <dbReference type="NCBI Taxonomy" id="1035195"/>
    <lineage>
        <taxon>Bacteria</taxon>
        <taxon>Bacillati</taxon>
        <taxon>Actinomycetota</taxon>
        <taxon>Actinomycetes</taxon>
        <taxon>Mycobacteriales</taxon>
        <taxon>Corynebacteriaceae</taxon>
        <taxon>Corynebacterium</taxon>
    </lineage>
</organism>
<dbReference type="InterPro" id="IPR013148">
    <property type="entry name" value="Glyco_hydro_32_N"/>
</dbReference>
<dbReference type="InterPro" id="IPR001362">
    <property type="entry name" value="Glyco_hydro_32"/>
</dbReference>
<dbReference type="Gene3D" id="2.60.120.560">
    <property type="entry name" value="Exo-inulinase, domain 1"/>
    <property type="match status" value="1"/>
</dbReference>
<dbReference type="InterPro" id="IPR023296">
    <property type="entry name" value="Glyco_hydro_beta-prop_sf"/>
</dbReference>
<dbReference type="SUPFAM" id="SSF49899">
    <property type="entry name" value="Concanavalin A-like lectins/glucanases"/>
    <property type="match status" value="1"/>
</dbReference>
<dbReference type="PATRIC" id="fig|1035195.3.peg.144"/>
<dbReference type="STRING" id="1035195.HMPREF9997_00155"/>
<comment type="caution">
    <text evidence="8">The sequence shown here is derived from an EMBL/GenBank/DDBJ whole genome shotgun (WGS) entry which is preliminary data.</text>
</comment>
<evidence type="ECO:0000313" key="9">
    <source>
        <dbReference type="Proteomes" id="UP000010445"/>
    </source>
</evidence>
<dbReference type="OrthoDB" id="9776657at2"/>
<evidence type="ECO:0000256" key="2">
    <source>
        <dbReference type="ARBA" id="ARBA00012758"/>
    </source>
</evidence>
<dbReference type="Pfam" id="PF08244">
    <property type="entry name" value="Glyco_hydro_32C"/>
    <property type="match status" value="1"/>
</dbReference>
<dbReference type="PANTHER" id="PTHR43101">
    <property type="entry name" value="BETA-FRUCTOSIDASE"/>
    <property type="match status" value="1"/>
</dbReference>
<dbReference type="HOGENOM" id="CLU_562269_0_0_11"/>
<dbReference type="GO" id="GO:0005975">
    <property type="term" value="P:carbohydrate metabolic process"/>
    <property type="evidence" value="ECO:0007669"/>
    <property type="project" value="InterPro"/>
</dbReference>
<reference evidence="8 9" key="1">
    <citation type="submission" date="2012-05" db="EMBL/GenBank/DDBJ databases">
        <authorList>
            <person name="Weinstock G."/>
            <person name="Sodergren E."/>
            <person name="Lobos E.A."/>
            <person name="Fulton L."/>
            <person name="Fulton R."/>
            <person name="Courtney L."/>
            <person name="Fronick C."/>
            <person name="O'Laughlin M."/>
            <person name="Godfrey J."/>
            <person name="Wilson R.M."/>
            <person name="Miner T."/>
            <person name="Farmer C."/>
            <person name="Delehaunty K."/>
            <person name="Cordes M."/>
            <person name="Minx P."/>
            <person name="Tomlinson C."/>
            <person name="Chen J."/>
            <person name="Wollam A."/>
            <person name="Pepin K.H."/>
            <person name="Bhonagiri V."/>
            <person name="Zhang X."/>
            <person name="Suruliraj S."/>
            <person name="Warren W."/>
            <person name="Mitreva M."/>
            <person name="Mardis E.R."/>
            <person name="Wilson R.K."/>
        </authorList>
    </citation>
    <scope>NUCLEOTIDE SEQUENCE [LARGE SCALE GENOMIC DNA]</scope>
    <source>
        <strain evidence="8 9">F0235</strain>
    </source>
</reference>
<evidence type="ECO:0000259" key="7">
    <source>
        <dbReference type="Pfam" id="PF08244"/>
    </source>
</evidence>
<gene>
    <name evidence="8" type="ORF">HMPREF9997_00155</name>
</gene>
<keyword evidence="3 5" id="KW-0378">Hydrolase</keyword>
<dbReference type="SMART" id="SM00640">
    <property type="entry name" value="Glyco_32"/>
    <property type="match status" value="1"/>
</dbReference>
<dbReference type="RefSeq" id="WP_006061852.1">
    <property type="nucleotide sequence ID" value="NZ_KB290821.1"/>
</dbReference>
<dbReference type="Proteomes" id="UP000010445">
    <property type="component" value="Unassembled WGS sequence"/>
</dbReference>
<evidence type="ECO:0000256" key="3">
    <source>
        <dbReference type="ARBA" id="ARBA00022801"/>
    </source>
</evidence>
<dbReference type="eggNOG" id="COG1621">
    <property type="taxonomic scope" value="Bacteria"/>
</dbReference>
<dbReference type="AlphaFoldDB" id="L1MNF4"/>
<dbReference type="InterPro" id="IPR013320">
    <property type="entry name" value="ConA-like_dom_sf"/>
</dbReference>
<keyword evidence="9" id="KW-1185">Reference proteome</keyword>
<feature type="domain" description="Glycosyl hydrolase family 32 C-terminal" evidence="7">
    <location>
        <begin position="370"/>
        <end position="454"/>
    </location>
</feature>
<dbReference type="Gene3D" id="2.115.10.20">
    <property type="entry name" value="Glycosyl hydrolase domain, family 43"/>
    <property type="match status" value="1"/>
</dbReference>
<dbReference type="PANTHER" id="PTHR43101:SF1">
    <property type="entry name" value="BETA-FRUCTOSIDASE"/>
    <property type="match status" value="1"/>
</dbReference>
<dbReference type="InterPro" id="IPR051214">
    <property type="entry name" value="GH32_Enzymes"/>
</dbReference>
<evidence type="ECO:0000313" key="8">
    <source>
        <dbReference type="EMBL" id="EKX92489.1"/>
    </source>
</evidence>
<keyword evidence="4 5" id="KW-0326">Glycosidase</keyword>
<dbReference type="EMBL" id="AMEM01000005">
    <property type="protein sequence ID" value="EKX92489.1"/>
    <property type="molecule type" value="Genomic_DNA"/>
</dbReference>